<evidence type="ECO:0000313" key="6">
    <source>
        <dbReference type="Proteomes" id="UP000238220"/>
    </source>
</evidence>
<evidence type="ECO:0000256" key="3">
    <source>
        <dbReference type="RuleBase" id="RU000363"/>
    </source>
</evidence>
<reference evidence="5 6" key="1">
    <citation type="submission" date="2018-02" db="EMBL/GenBank/DDBJ databases">
        <title>Genome sequencing of Solimonas sp. HR-BB.</title>
        <authorList>
            <person name="Lee Y."/>
            <person name="Jeon C.O."/>
        </authorList>
    </citation>
    <scope>NUCLEOTIDE SEQUENCE [LARGE SCALE GENOMIC DNA]</scope>
    <source>
        <strain evidence="5 6">HR-BB</strain>
    </source>
</reference>
<protein>
    <submittedName>
        <fullName evidence="5">Oxidoreductase</fullName>
    </submittedName>
</protein>
<dbReference type="GO" id="GO:0016491">
    <property type="term" value="F:oxidoreductase activity"/>
    <property type="evidence" value="ECO:0007669"/>
    <property type="project" value="UniProtKB-KW"/>
</dbReference>
<dbReference type="Proteomes" id="UP000238220">
    <property type="component" value="Unassembled WGS sequence"/>
</dbReference>
<feature type="domain" description="Ketoreductase" evidence="4">
    <location>
        <begin position="8"/>
        <end position="192"/>
    </location>
</feature>
<dbReference type="InterPro" id="IPR057326">
    <property type="entry name" value="KR_dom"/>
</dbReference>
<comment type="caution">
    <text evidence="5">The sequence shown here is derived from an EMBL/GenBank/DDBJ whole genome shotgun (WGS) entry which is preliminary data.</text>
</comment>
<dbReference type="PANTHER" id="PTHR44196:SF1">
    <property type="entry name" value="DEHYDROGENASE_REDUCTASE SDR FAMILY MEMBER 7B"/>
    <property type="match status" value="1"/>
</dbReference>
<organism evidence="5 6">
    <name type="scientific">Solimonas fluminis</name>
    <dbReference type="NCBI Taxonomy" id="2086571"/>
    <lineage>
        <taxon>Bacteria</taxon>
        <taxon>Pseudomonadati</taxon>
        <taxon>Pseudomonadota</taxon>
        <taxon>Gammaproteobacteria</taxon>
        <taxon>Nevskiales</taxon>
        <taxon>Nevskiaceae</taxon>
        <taxon>Solimonas</taxon>
    </lineage>
</organism>
<dbReference type="Pfam" id="PF00106">
    <property type="entry name" value="adh_short"/>
    <property type="match status" value="1"/>
</dbReference>
<keyword evidence="6" id="KW-1185">Reference proteome</keyword>
<evidence type="ECO:0000259" key="4">
    <source>
        <dbReference type="SMART" id="SM00822"/>
    </source>
</evidence>
<dbReference type="Gene3D" id="3.40.50.720">
    <property type="entry name" value="NAD(P)-binding Rossmann-like Domain"/>
    <property type="match status" value="1"/>
</dbReference>
<comment type="similarity">
    <text evidence="1 3">Belongs to the short-chain dehydrogenases/reductases (SDR) family.</text>
</comment>
<evidence type="ECO:0000256" key="1">
    <source>
        <dbReference type="ARBA" id="ARBA00006484"/>
    </source>
</evidence>
<dbReference type="EMBL" id="PSNW01000004">
    <property type="protein sequence ID" value="PPE74122.1"/>
    <property type="molecule type" value="Genomic_DNA"/>
</dbReference>
<keyword evidence="2" id="KW-0560">Oxidoreductase</keyword>
<dbReference type="PRINTS" id="PR00081">
    <property type="entry name" value="GDHRDH"/>
</dbReference>
<dbReference type="OrthoDB" id="9810734at2"/>
<dbReference type="PANTHER" id="PTHR44196">
    <property type="entry name" value="DEHYDROGENASE/REDUCTASE SDR FAMILY MEMBER 7B"/>
    <property type="match status" value="1"/>
</dbReference>
<evidence type="ECO:0000313" key="5">
    <source>
        <dbReference type="EMBL" id="PPE74122.1"/>
    </source>
</evidence>
<sequence>MQSKVQGQVIVITGASKGIGFATAQVLASRGARVALLARGEAGLKEAAAQLPAAQVFTAAVDVCDKAGMEKALDAVIARWGRIDGVINNAGFQFARRIELMPEAEVRKMVDVNFLATVFSCQLAIPRLRAAGGGRIVNISSATVRHGNEFAHLALYSASKAAMDKFSEELREEVKKDGILVTVFSPGAVATGSIANFDPAALPEAMGAWLEKGPKFDGMTTADVVGEAIAGCFELPAGVAVEFMEVRPQMPTPKLLENSSP</sequence>
<dbReference type="PRINTS" id="PR00080">
    <property type="entry name" value="SDRFAMILY"/>
</dbReference>
<dbReference type="GO" id="GO:0016020">
    <property type="term" value="C:membrane"/>
    <property type="evidence" value="ECO:0007669"/>
    <property type="project" value="TreeGrafter"/>
</dbReference>
<dbReference type="SUPFAM" id="SSF51735">
    <property type="entry name" value="NAD(P)-binding Rossmann-fold domains"/>
    <property type="match status" value="1"/>
</dbReference>
<dbReference type="SMART" id="SM00822">
    <property type="entry name" value="PKS_KR"/>
    <property type="match status" value="1"/>
</dbReference>
<evidence type="ECO:0000256" key="2">
    <source>
        <dbReference type="ARBA" id="ARBA00023002"/>
    </source>
</evidence>
<proteinExistence type="inferred from homology"/>
<name>A0A2S5TGP1_9GAMM</name>
<dbReference type="RefSeq" id="WP_104230010.1">
    <property type="nucleotide sequence ID" value="NZ_PSNW01000004.1"/>
</dbReference>
<dbReference type="AlphaFoldDB" id="A0A2S5TGP1"/>
<dbReference type="InterPro" id="IPR036291">
    <property type="entry name" value="NAD(P)-bd_dom_sf"/>
</dbReference>
<accession>A0A2S5TGP1</accession>
<gene>
    <name evidence="5" type="ORF">C3942_08770</name>
</gene>
<dbReference type="CDD" id="cd05233">
    <property type="entry name" value="SDR_c"/>
    <property type="match status" value="1"/>
</dbReference>
<dbReference type="InterPro" id="IPR002347">
    <property type="entry name" value="SDR_fam"/>
</dbReference>